<feature type="compositionally biased region" description="Low complexity" evidence="1">
    <location>
        <begin position="57"/>
        <end position="70"/>
    </location>
</feature>
<dbReference type="EMBL" id="LGRX02015588">
    <property type="protein sequence ID" value="KAK3263276.1"/>
    <property type="molecule type" value="Genomic_DNA"/>
</dbReference>
<organism evidence="2 3">
    <name type="scientific">Cymbomonas tetramitiformis</name>
    <dbReference type="NCBI Taxonomy" id="36881"/>
    <lineage>
        <taxon>Eukaryota</taxon>
        <taxon>Viridiplantae</taxon>
        <taxon>Chlorophyta</taxon>
        <taxon>Pyramimonadophyceae</taxon>
        <taxon>Pyramimonadales</taxon>
        <taxon>Pyramimonadaceae</taxon>
        <taxon>Cymbomonas</taxon>
    </lineage>
</organism>
<feature type="region of interest" description="Disordered" evidence="1">
    <location>
        <begin position="1"/>
        <end position="179"/>
    </location>
</feature>
<name>A0AAE0FNU3_9CHLO</name>
<feature type="compositionally biased region" description="Basic and acidic residues" evidence="1">
    <location>
        <begin position="1"/>
        <end position="10"/>
    </location>
</feature>
<comment type="caution">
    <text evidence="2">The sequence shown here is derived from an EMBL/GenBank/DDBJ whole genome shotgun (WGS) entry which is preliminary data.</text>
</comment>
<gene>
    <name evidence="2" type="ORF">CYMTET_27910</name>
</gene>
<dbReference type="AlphaFoldDB" id="A0AAE0FNU3"/>
<sequence>MSKAEEERAEPASMPSGEGVAPVSDASAEDVIPFSGAPSQDLAPVSQPPTAEPMPQSPAEGPGSEGAAGSTPNGASLPVDDTSGRWGPQPPDATPLGARGTPSEPVDDTSGRWGPQPPDATPLGARGTPSERTGRRHERPLGPQPPDDATPLGARGTPASGRGEPDEDPGAAGGGGVGEGGRSVAHVVASSLRGVLPVWTPMGCASLADQLMPALQSVHPSQDAMVPNLTAAVLAELVDMWDIAAAALLAECLAGAQHGRPMGRGAELATLMRCLLVAGRGCILGTTDAVEPAADLVMALREPPYAWSLPESCELLAGLLLQDAWDPKVRRSTMCVLEAVLGLRALSVVSGSALASTALRRGGGWAVADVTAAMGTLVAGGWDLRHGAAMAAELVGNFGWNEEEVAQMLQGLLGWEAAAVETAADLAVRLCGDQYGWDIPRVVELLQILYEEAEAGAAAQRTGESAEVRQLNSVAGSWTAEFSDACAGRAASSLCRPAGT</sequence>
<reference evidence="2 3" key="1">
    <citation type="journal article" date="2015" name="Genome Biol. Evol.">
        <title>Comparative Genomics of a Bacterivorous Green Alga Reveals Evolutionary Causalities and Consequences of Phago-Mixotrophic Mode of Nutrition.</title>
        <authorList>
            <person name="Burns J.A."/>
            <person name="Paasch A."/>
            <person name="Narechania A."/>
            <person name="Kim E."/>
        </authorList>
    </citation>
    <scope>NUCLEOTIDE SEQUENCE [LARGE SCALE GENOMIC DNA]</scope>
    <source>
        <strain evidence="2 3">PLY_AMNH</strain>
    </source>
</reference>
<protein>
    <submittedName>
        <fullName evidence="2">Uncharacterized protein</fullName>
    </submittedName>
</protein>
<evidence type="ECO:0000313" key="3">
    <source>
        <dbReference type="Proteomes" id="UP001190700"/>
    </source>
</evidence>
<dbReference type="Proteomes" id="UP001190700">
    <property type="component" value="Unassembled WGS sequence"/>
</dbReference>
<accession>A0AAE0FNU3</accession>
<evidence type="ECO:0000313" key="2">
    <source>
        <dbReference type="EMBL" id="KAK3263276.1"/>
    </source>
</evidence>
<keyword evidence="3" id="KW-1185">Reference proteome</keyword>
<proteinExistence type="predicted"/>
<feature type="compositionally biased region" description="Pro residues" evidence="1">
    <location>
        <begin position="46"/>
        <end position="56"/>
    </location>
</feature>
<evidence type="ECO:0000256" key="1">
    <source>
        <dbReference type="SAM" id="MobiDB-lite"/>
    </source>
</evidence>